<name>A0ABX1JPS8_9MICC</name>
<protein>
    <submittedName>
        <fullName evidence="5">MHS family MFS transporter</fullName>
    </submittedName>
</protein>
<evidence type="ECO:0000313" key="6">
    <source>
        <dbReference type="Proteomes" id="UP000523795"/>
    </source>
</evidence>
<dbReference type="InterPro" id="IPR036259">
    <property type="entry name" value="MFS_trans_sf"/>
</dbReference>
<dbReference type="Proteomes" id="UP000523795">
    <property type="component" value="Unassembled WGS sequence"/>
</dbReference>
<keyword evidence="6" id="KW-1185">Reference proteome</keyword>
<dbReference type="PANTHER" id="PTHR43045">
    <property type="entry name" value="SHIKIMATE TRANSPORTER"/>
    <property type="match status" value="1"/>
</dbReference>
<sequence length="139" mass="14225">LYLTGFILQVAWAVPFMLLVGTGNVAFIYVAAIILAISLGLSYGPQSGMFVSLFPTRVRYSGASIAYALGAILGGGPAPFLATWLIQQTDSALSVGIYMLIAGAISLAATLAIRKSDLVGLPHGPLAGTQSAPALADAK</sequence>
<evidence type="ECO:0000256" key="3">
    <source>
        <dbReference type="ARBA" id="ARBA00022475"/>
    </source>
</evidence>
<reference evidence="5 6" key="1">
    <citation type="submission" date="2020-04" db="EMBL/GenBank/DDBJ databases">
        <authorList>
            <person name="Liu S."/>
        </authorList>
    </citation>
    <scope>NUCLEOTIDE SEQUENCE [LARGE SCALE GENOMIC DNA]</scope>
    <source>
        <strain evidence="5 6">CGMCC 1.15091</strain>
    </source>
</reference>
<feature type="non-terminal residue" evidence="5">
    <location>
        <position position="1"/>
    </location>
</feature>
<evidence type="ECO:0000256" key="1">
    <source>
        <dbReference type="ARBA" id="ARBA00004651"/>
    </source>
</evidence>
<comment type="subcellular location">
    <subcellularLocation>
        <location evidence="1">Cell membrane</location>
        <topology evidence="1">Multi-pass membrane protein</topology>
    </subcellularLocation>
</comment>
<keyword evidence="3" id="KW-1003">Cell membrane</keyword>
<keyword evidence="2" id="KW-0813">Transport</keyword>
<proteinExistence type="predicted"/>
<dbReference type="EMBL" id="JAAZSR010000119">
    <property type="protein sequence ID" value="NKX50721.1"/>
    <property type="molecule type" value="Genomic_DNA"/>
</dbReference>
<evidence type="ECO:0000313" key="5">
    <source>
        <dbReference type="EMBL" id="NKX50721.1"/>
    </source>
</evidence>
<gene>
    <name evidence="5" type="ORF">HER39_09110</name>
</gene>
<evidence type="ECO:0000256" key="2">
    <source>
        <dbReference type="ARBA" id="ARBA00022448"/>
    </source>
</evidence>
<evidence type="ECO:0000256" key="4">
    <source>
        <dbReference type="SAM" id="Phobius"/>
    </source>
</evidence>
<organism evidence="5 6">
    <name type="scientific">Arthrobacter deserti</name>
    <dbReference type="NCBI Taxonomy" id="1742687"/>
    <lineage>
        <taxon>Bacteria</taxon>
        <taxon>Bacillati</taxon>
        <taxon>Actinomycetota</taxon>
        <taxon>Actinomycetes</taxon>
        <taxon>Micrococcales</taxon>
        <taxon>Micrococcaceae</taxon>
        <taxon>Arthrobacter</taxon>
    </lineage>
</organism>
<feature type="transmembrane region" description="Helical" evidence="4">
    <location>
        <begin position="92"/>
        <end position="113"/>
    </location>
</feature>
<accession>A0ABX1JPS8</accession>
<keyword evidence="4" id="KW-0472">Membrane</keyword>
<keyword evidence="4" id="KW-0812">Transmembrane</keyword>
<feature type="transmembrane region" description="Helical" evidence="4">
    <location>
        <begin position="12"/>
        <end position="44"/>
    </location>
</feature>
<feature type="transmembrane region" description="Helical" evidence="4">
    <location>
        <begin position="65"/>
        <end position="86"/>
    </location>
</feature>
<dbReference type="PANTHER" id="PTHR43045:SF1">
    <property type="entry name" value="SHIKIMATE TRANSPORTER"/>
    <property type="match status" value="1"/>
</dbReference>
<dbReference type="SUPFAM" id="SSF103473">
    <property type="entry name" value="MFS general substrate transporter"/>
    <property type="match status" value="1"/>
</dbReference>
<comment type="caution">
    <text evidence="5">The sequence shown here is derived from an EMBL/GenBank/DDBJ whole genome shotgun (WGS) entry which is preliminary data.</text>
</comment>
<keyword evidence="4" id="KW-1133">Transmembrane helix</keyword>